<dbReference type="OMA" id="SYSATCV"/>
<dbReference type="GeneID" id="24124603"/>
<sequence>MSGVVVLSQLVHPEFKSIARRDVVVWKRARLEYETSMRRECQRTSRSYSATCVPVRDSFAPVGYLEFLMKTKWGLWDDYNLLNVPEDELWGAINGIIDKETNKTVRTYDKVFSSLDLDHNEEDIEERVNSFVFKASQMIEEHGLGEKLENGKLKAKIFKALVDRLRPQELQTDVKQLMDEKMAVNKQAGLKHLGKIILKRALLYKSWSPKTKRLRDKESSDEEEEQQGARKKKKRKFKQKDTKTPVQKDTKDDGKERPCWHCGSKKHKLHDCPSSNAKQKKLPSRRTGKAVDAAAAAANKAATVAATRRRSS</sequence>
<accession>A0A067CRC3</accession>
<keyword evidence="3" id="KW-1185">Reference proteome</keyword>
<dbReference type="AlphaFoldDB" id="A0A067CRC3"/>
<protein>
    <recommendedName>
        <fullName evidence="4">CCHC-type domain-containing protein</fullName>
    </recommendedName>
</protein>
<gene>
    <name evidence="2" type="ORF">SPRG_02034</name>
</gene>
<evidence type="ECO:0000313" key="3">
    <source>
        <dbReference type="Proteomes" id="UP000030745"/>
    </source>
</evidence>
<evidence type="ECO:0000256" key="1">
    <source>
        <dbReference type="SAM" id="MobiDB-lite"/>
    </source>
</evidence>
<dbReference type="EMBL" id="KK583193">
    <property type="protein sequence ID" value="KDO33224.1"/>
    <property type="molecule type" value="Genomic_DNA"/>
</dbReference>
<evidence type="ECO:0000313" key="2">
    <source>
        <dbReference type="EMBL" id="KDO33224.1"/>
    </source>
</evidence>
<dbReference type="RefSeq" id="XP_012195981.1">
    <property type="nucleotide sequence ID" value="XM_012340591.1"/>
</dbReference>
<dbReference type="Proteomes" id="UP000030745">
    <property type="component" value="Unassembled WGS sequence"/>
</dbReference>
<evidence type="ECO:0008006" key="4">
    <source>
        <dbReference type="Google" id="ProtNLM"/>
    </source>
</evidence>
<reference evidence="2 3" key="1">
    <citation type="journal article" date="2013" name="PLoS Genet.">
        <title>Distinctive expansion of potential virulence genes in the genome of the oomycete fish pathogen Saprolegnia parasitica.</title>
        <authorList>
            <person name="Jiang R.H."/>
            <person name="de Bruijn I."/>
            <person name="Haas B.J."/>
            <person name="Belmonte R."/>
            <person name="Lobach L."/>
            <person name="Christie J."/>
            <person name="van den Ackerveken G."/>
            <person name="Bottin A."/>
            <person name="Bulone V."/>
            <person name="Diaz-Moreno S.M."/>
            <person name="Dumas B."/>
            <person name="Fan L."/>
            <person name="Gaulin E."/>
            <person name="Govers F."/>
            <person name="Grenville-Briggs L.J."/>
            <person name="Horner N.R."/>
            <person name="Levin J.Z."/>
            <person name="Mammella M."/>
            <person name="Meijer H.J."/>
            <person name="Morris P."/>
            <person name="Nusbaum C."/>
            <person name="Oome S."/>
            <person name="Phillips A.J."/>
            <person name="van Rooyen D."/>
            <person name="Rzeszutek E."/>
            <person name="Saraiva M."/>
            <person name="Secombes C.J."/>
            <person name="Seidl M.F."/>
            <person name="Snel B."/>
            <person name="Stassen J.H."/>
            <person name="Sykes S."/>
            <person name="Tripathy S."/>
            <person name="van den Berg H."/>
            <person name="Vega-Arreguin J.C."/>
            <person name="Wawra S."/>
            <person name="Young S.K."/>
            <person name="Zeng Q."/>
            <person name="Dieguez-Uribeondo J."/>
            <person name="Russ C."/>
            <person name="Tyler B.M."/>
            <person name="van West P."/>
        </authorList>
    </citation>
    <scope>NUCLEOTIDE SEQUENCE [LARGE SCALE GENOMIC DNA]</scope>
    <source>
        <strain evidence="2 3">CBS 223.65</strain>
    </source>
</reference>
<dbReference type="KEGG" id="spar:SPRG_02034"/>
<proteinExistence type="predicted"/>
<name>A0A067CRC3_SAPPC</name>
<feature type="compositionally biased region" description="Basic residues" evidence="1">
    <location>
        <begin position="229"/>
        <end position="238"/>
    </location>
</feature>
<dbReference type="VEuPathDB" id="FungiDB:SPRG_02034"/>
<organism evidence="2 3">
    <name type="scientific">Saprolegnia parasitica (strain CBS 223.65)</name>
    <dbReference type="NCBI Taxonomy" id="695850"/>
    <lineage>
        <taxon>Eukaryota</taxon>
        <taxon>Sar</taxon>
        <taxon>Stramenopiles</taxon>
        <taxon>Oomycota</taxon>
        <taxon>Saprolegniomycetes</taxon>
        <taxon>Saprolegniales</taxon>
        <taxon>Saprolegniaceae</taxon>
        <taxon>Saprolegnia</taxon>
    </lineage>
</organism>
<dbReference type="STRING" id="695850.A0A067CRC3"/>
<feature type="compositionally biased region" description="Basic and acidic residues" evidence="1">
    <location>
        <begin position="239"/>
        <end position="259"/>
    </location>
</feature>
<dbReference type="OrthoDB" id="79196at2759"/>
<feature type="region of interest" description="Disordered" evidence="1">
    <location>
        <begin position="209"/>
        <end position="294"/>
    </location>
</feature>
<feature type="compositionally biased region" description="Basic residues" evidence="1">
    <location>
        <begin position="278"/>
        <end position="288"/>
    </location>
</feature>